<protein>
    <recommendedName>
        <fullName evidence="3">CARDB domain-containing protein</fullName>
    </recommendedName>
</protein>
<comment type="caution">
    <text evidence="1">The sequence shown here is derived from an EMBL/GenBank/DDBJ whole genome shotgun (WGS) entry which is preliminary data.</text>
</comment>
<organism evidence="1 2">
    <name type="scientific">Priestia megaterium</name>
    <name type="common">Bacillus megaterium</name>
    <dbReference type="NCBI Taxonomy" id="1404"/>
    <lineage>
        <taxon>Bacteria</taxon>
        <taxon>Bacillati</taxon>
        <taxon>Bacillota</taxon>
        <taxon>Bacilli</taxon>
        <taxon>Bacillales</taxon>
        <taxon>Bacillaceae</taxon>
        <taxon>Priestia</taxon>
    </lineage>
</organism>
<gene>
    <name evidence="1" type="ORF">PVE99_01670</name>
</gene>
<sequence>MSYLSTGVLNKHPNTTIALSELVNLNPSTTVKIRIKVINWSDRTTITDTEFTLHPNTSINFLVFLVNPDMEINAEKYEIRYQTSYDLNVFINSYGVDNLRANQEGNTILFKNLNAITNTAFNLGNCSPTTGSITSL</sequence>
<dbReference type="EMBL" id="JARAOX010000083">
    <property type="protein sequence ID" value="MDD9781155.1"/>
    <property type="molecule type" value="Genomic_DNA"/>
</dbReference>
<reference evidence="1 2" key="1">
    <citation type="submission" date="2023-02" db="EMBL/GenBank/DDBJ databases">
        <authorList>
            <person name="Olszewska D."/>
        </authorList>
    </citation>
    <scope>NUCLEOTIDE SEQUENCE [LARGE SCALE GENOMIC DNA]</scope>
    <source>
        <strain evidence="1 2">FDU301</strain>
    </source>
</reference>
<dbReference type="AlphaFoldDB" id="A0ABD4WLR1"/>
<name>A0ABD4WLR1_PRIMG</name>
<dbReference type="Proteomes" id="UP001213771">
    <property type="component" value="Unassembled WGS sequence"/>
</dbReference>
<dbReference type="RefSeq" id="WP_057243438.1">
    <property type="nucleotide sequence ID" value="NZ_JARAOX010000083.1"/>
</dbReference>
<proteinExistence type="predicted"/>
<accession>A0ABD4WLR1</accession>
<evidence type="ECO:0000313" key="1">
    <source>
        <dbReference type="EMBL" id="MDD9781155.1"/>
    </source>
</evidence>
<evidence type="ECO:0008006" key="3">
    <source>
        <dbReference type="Google" id="ProtNLM"/>
    </source>
</evidence>
<evidence type="ECO:0000313" key="2">
    <source>
        <dbReference type="Proteomes" id="UP001213771"/>
    </source>
</evidence>